<comment type="caution">
    <text evidence="2">The sequence shown here is derived from an EMBL/GenBank/DDBJ whole genome shotgun (WGS) entry which is preliminary data.</text>
</comment>
<dbReference type="RefSeq" id="WP_008802937.1">
    <property type="nucleotide sequence ID" value="NZ_KQ235737.1"/>
</dbReference>
<proteinExistence type="predicted"/>
<reference evidence="2 3" key="1">
    <citation type="submission" date="2011-10" db="EMBL/GenBank/DDBJ databases">
        <title>The Genome Sequence of Fusobacterium sp. 4_1_13.</title>
        <authorList>
            <consortium name="The Broad Institute Genome Sequencing Platform"/>
            <person name="Earl A."/>
            <person name="Ward D."/>
            <person name="Feldgarden M."/>
            <person name="Gevers D."/>
            <person name="Strauss J."/>
            <person name="Ambrose C."/>
            <person name="Allen-Vercoe E."/>
            <person name="Young S.K."/>
            <person name="Zeng Q."/>
            <person name="Gargeya S."/>
            <person name="Fitzgerald M."/>
            <person name="Haas B."/>
            <person name="Abouelleil A."/>
            <person name="Alvarado L."/>
            <person name="Arachchi H.M."/>
            <person name="Berlin A."/>
            <person name="Brown A."/>
            <person name="Chapman S.B."/>
            <person name="Chen Z."/>
            <person name="Dunbar C."/>
            <person name="Freedman E."/>
            <person name="Gearin G."/>
            <person name="Goldberg J."/>
            <person name="Griggs A."/>
            <person name="Gujja S."/>
            <person name="Heiman D."/>
            <person name="Howarth C."/>
            <person name="Larson L."/>
            <person name="Lui A."/>
            <person name="MacDonald P.J."/>
            <person name="Montmayeur A."/>
            <person name="Murphy C."/>
            <person name="Neiman D."/>
            <person name="Pearson M."/>
            <person name="Priest M."/>
            <person name="Roberts A."/>
            <person name="Saif S."/>
            <person name="Shea T."/>
            <person name="Shenoy N."/>
            <person name="Sisk P."/>
            <person name="Stolte C."/>
            <person name="Sykes S."/>
            <person name="Wortman J."/>
            <person name="Nusbaum C."/>
            <person name="Birren B."/>
        </authorList>
    </citation>
    <scope>NUCLEOTIDE SEQUENCE [LARGE SCALE GENOMIC DNA]</scope>
    <source>
        <strain evidence="2 3">4_1_13</strain>
    </source>
</reference>
<keyword evidence="1" id="KW-0732">Signal</keyword>
<dbReference type="AlphaFoldDB" id="A0A0M1VUU8"/>
<feature type="chain" id="PRO_5005624920" evidence="1">
    <location>
        <begin position="21"/>
        <end position="316"/>
    </location>
</feature>
<dbReference type="HOGENOM" id="CLU_908387_0_0_0"/>
<evidence type="ECO:0000256" key="1">
    <source>
        <dbReference type="SAM" id="SignalP"/>
    </source>
</evidence>
<dbReference type="EMBL" id="ACDE02000019">
    <property type="protein sequence ID" value="EEO40204.1"/>
    <property type="molecule type" value="Genomic_DNA"/>
</dbReference>
<gene>
    <name evidence="2" type="ORF">FSCG_00917</name>
</gene>
<evidence type="ECO:0000313" key="2">
    <source>
        <dbReference type="EMBL" id="EEO40204.1"/>
    </source>
</evidence>
<accession>A0A0M1VUU8</accession>
<name>A0A0M1VUU8_FUSVC</name>
<protein>
    <submittedName>
        <fullName evidence="2">Uncharacterized protein</fullName>
    </submittedName>
</protein>
<sequence>MKKIIKTLFYLFCISTLSFAEEDIENTRDRGIDKMNFYIPVSKQNKYSNFTELDLRKDKNIYKWTMADGYQTLGNNWDIQYKIEREYHVEKKTKAKSHIWDNEIYFLKYHNPINFGGKTFQHKTVLGIKHYEGEYSGNRDNQYYKLYAGQKFSRFFNLGKGGTYIEFETDINKVFGRKKDGYSLLASLKGTSNIGYGVQFSNVLEYEYLNYNQYSNAHKTKWETVLRWTYEINENIAFSPEVTFKVEKYNNSKENYLIESSAGPYVLFTKNINDDFRIYGKVGVPVFRKDESKAEGYRYSKSQTSTYGKIGFEYIF</sequence>
<dbReference type="Proteomes" id="UP000004925">
    <property type="component" value="Unassembled WGS sequence"/>
</dbReference>
<dbReference type="eggNOG" id="ENOG5032SII">
    <property type="taxonomic scope" value="Bacteria"/>
</dbReference>
<feature type="signal peptide" evidence="1">
    <location>
        <begin position="1"/>
        <end position="20"/>
    </location>
</feature>
<evidence type="ECO:0000313" key="3">
    <source>
        <dbReference type="Proteomes" id="UP000004925"/>
    </source>
</evidence>
<organism evidence="2 3">
    <name type="scientific">Fusobacterium vincentii 4_1_13</name>
    <dbReference type="NCBI Taxonomy" id="469606"/>
    <lineage>
        <taxon>Bacteria</taxon>
        <taxon>Fusobacteriati</taxon>
        <taxon>Fusobacteriota</taxon>
        <taxon>Fusobacteriia</taxon>
        <taxon>Fusobacteriales</taxon>
        <taxon>Fusobacteriaceae</taxon>
        <taxon>Fusobacterium</taxon>
    </lineage>
</organism>